<keyword evidence="2 4" id="KW-0689">Ribosomal protein</keyword>
<comment type="subunit">
    <text evidence="4">Part of the 50S ribosomal subunit. Contacts protein L20.</text>
</comment>
<dbReference type="Pfam" id="PF00829">
    <property type="entry name" value="Ribosomal_L21p"/>
    <property type="match status" value="1"/>
</dbReference>
<evidence type="ECO:0000313" key="6">
    <source>
        <dbReference type="EMBL" id="SEB39779.1"/>
    </source>
</evidence>
<dbReference type="SUPFAM" id="SSF141091">
    <property type="entry name" value="L21p-like"/>
    <property type="match status" value="1"/>
</dbReference>
<dbReference type="GO" id="GO:0005840">
    <property type="term" value="C:ribosome"/>
    <property type="evidence" value="ECO:0007669"/>
    <property type="project" value="UniProtKB-KW"/>
</dbReference>
<dbReference type="NCBIfam" id="TIGR00061">
    <property type="entry name" value="L21"/>
    <property type="match status" value="1"/>
</dbReference>
<evidence type="ECO:0000256" key="2">
    <source>
        <dbReference type="ARBA" id="ARBA00022980"/>
    </source>
</evidence>
<dbReference type="EMBL" id="FNSH01000001">
    <property type="protein sequence ID" value="SEB39779.1"/>
    <property type="molecule type" value="Genomic_DNA"/>
</dbReference>
<dbReference type="GO" id="GO:0005737">
    <property type="term" value="C:cytoplasm"/>
    <property type="evidence" value="ECO:0007669"/>
    <property type="project" value="UniProtKB-ARBA"/>
</dbReference>
<dbReference type="InterPro" id="IPR028909">
    <property type="entry name" value="bL21-like"/>
</dbReference>
<dbReference type="GO" id="GO:0006412">
    <property type="term" value="P:translation"/>
    <property type="evidence" value="ECO:0007669"/>
    <property type="project" value="UniProtKB-UniRule"/>
</dbReference>
<dbReference type="InterPro" id="IPR036164">
    <property type="entry name" value="bL21-like_sf"/>
</dbReference>
<dbReference type="HAMAP" id="MF_01363">
    <property type="entry name" value="Ribosomal_bL21"/>
    <property type="match status" value="1"/>
</dbReference>
<proteinExistence type="inferred from homology"/>
<dbReference type="RefSeq" id="WP_002563743.1">
    <property type="nucleotide sequence ID" value="NZ_CALJSN010000005.1"/>
</dbReference>
<keyword evidence="4 5" id="KW-0694">RNA-binding</keyword>
<dbReference type="GO" id="GO:1990904">
    <property type="term" value="C:ribonucleoprotein complex"/>
    <property type="evidence" value="ECO:0007669"/>
    <property type="project" value="UniProtKB-KW"/>
</dbReference>
<dbReference type="PANTHER" id="PTHR21349:SF0">
    <property type="entry name" value="LARGE RIBOSOMAL SUBUNIT PROTEIN BL21M"/>
    <property type="match status" value="1"/>
</dbReference>
<gene>
    <name evidence="4" type="primary">rplU</name>
    <name evidence="6" type="ORF">SAMN04489746_0071</name>
</gene>
<dbReference type="PANTHER" id="PTHR21349">
    <property type="entry name" value="50S RIBOSOMAL PROTEIN L21"/>
    <property type="match status" value="1"/>
</dbReference>
<dbReference type="GO" id="GO:0003735">
    <property type="term" value="F:structural constituent of ribosome"/>
    <property type="evidence" value="ECO:0007669"/>
    <property type="project" value="InterPro"/>
</dbReference>
<protein>
    <recommendedName>
        <fullName evidence="4">Large ribosomal subunit protein bL21</fullName>
    </recommendedName>
</protein>
<dbReference type="AlphaFoldDB" id="A0AB38A4F6"/>
<evidence type="ECO:0000313" key="7">
    <source>
        <dbReference type="Proteomes" id="UP000183687"/>
    </source>
</evidence>
<evidence type="ECO:0000256" key="4">
    <source>
        <dbReference type="HAMAP-Rule" id="MF_01363"/>
    </source>
</evidence>
<keyword evidence="4 5" id="KW-0699">rRNA-binding</keyword>
<dbReference type="GO" id="GO:0019843">
    <property type="term" value="F:rRNA binding"/>
    <property type="evidence" value="ECO:0007669"/>
    <property type="project" value="UniProtKB-UniRule"/>
</dbReference>
<dbReference type="Proteomes" id="UP000183687">
    <property type="component" value="Unassembled WGS sequence"/>
</dbReference>
<comment type="function">
    <text evidence="4 5">This protein binds to 23S rRNA in the presence of protein L20.</text>
</comment>
<evidence type="ECO:0000256" key="1">
    <source>
        <dbReference type="ARBA" id="ARBA00008563"/>
    </source>
</evidence>
<dbReference type="InterPro" id="IPR001787">
    <property type="entry name" value="Ribosomal_bL21"/>
</dbReference>
<evidence type="ECO:0000256" key="3">
    <source>
        <dbReference type="ARBA" id="ARBA00023274"/>
    </source>
</evidence>
<sequence length="119" mass="13205">MYAIITTGGKQYKVAKGDVIDVEKLDAQPGDKVKLDVLMLSDGKTVVVDPEKLSKMSVQAEVVEQFKGEKQLVFKFHKRKRYHRLNGHRQNLTKLSIVKLPAKPRAAKAASTADESAAE</sequence>
<evidence type="ECO:0000256" key="5">
    <source>
        <dbReference type="RuleBase" id="RU000562"/>
    </source>
</evidence>
<keyword evidence="3 4" id="KW-0687">Ribonucleoprotein</keyword>
<reference evidence="6 7" key="1">
    <citation type="submission" date="2016-10" db="EMBL/GenBank/DDBJ databases">
        <authorList>
            <person name="Varghese N."/>
            <person name="Submissions S."/>
        </authorList>
    </citation>
    <scope>NUCLEOTIDE SEQUENCE [LARGE SCALE GENOMIC DNA]</scope>
    <source>
        <strain evidence="6 7">DSM 20586</strain>
    </source>
</reference>
<name>A0AB38A4F6_9ACTN</name>
<organism evidence="6 7">
    <name type="scientific">Atopobium minutum</name>
    <dbReference type="NCBI Taxonomy" id="1381"/>
    <lineage>
        <taxon>Bacteria</taxon>
        <taxon>Bacillati</taxon>
        <taxon>Actinomycetota</taxon>
        <taxon>Coriobacteriia</taxon>
        <taxon>Coriobacteriales</taxon>
        <taxon>Atopobiaceae</taxon>
        <taxon>Atopobium</taxon>
    </lineage>
</organism>
<comment type="similarity">
    <text evidence="1 4 5">Belongs to the bacterial ribosomal protein bL21 family.</text>
</comment>
<comment type="caution">
    <text evidence="6">The sequence shown here is derived from an EMBL/GenBank/DDBJ whole genome shotgun (WGS) entry which is preliminary data.</text>
</comment>
<accession>A0AB38A4F6</accession>